<dbReference type="Pfam" id="PF11924">
    <property type="entry name" value="IAT_beta"/>
    <property type="match status" value="1"/>
</dbReference>
<dbReference type="RefSeq" id="WP_271124300.1">
    <property type="nucleotide sequence ID" value="NZ_JALHAN010000069.1"/>
</dbReference>
<feature type="domain" description="Inverse autotransporter beta-domain" evidence="3">
    <location>
        <begin position="62"/>
        <end position="341"/>
    </location>
</feature>
<reference evidence="4" key="1">
    <citation type="submission" date="2022-03" db="EMBL/GenBank/DDBJ databases">
        <title>Proposal of a novel genus Dryocolo and two novel species.</title>
        <authorList>
            <person name="Maddock D.W."/>
            <person name="Brady C.L."/>
            <person name="Denman S."/>
            <person name="Arnold D."/>
        </authorList>
    </citation>
    <scope>NUCLEOTIDE SEQUENCE</scope>
    <source>
        <strain evidence="4">H6W4</strain>
    </source>
</reference>
<comment type="caution">
    <text evidence="4">The sequence shown here is derived from an EMBL/GenBank/DDBJ whole genome shotgun (WGS) entry which is preliminary data.</text>
</comment>
<evidence type="ECO:0000313" key="5">
    <source>
        <dbReference type="Proteomes" id="UP001150641"/>
    </source>
</evidence>
<proteinExistence type="inferred from homology"/>
<dbReference type="InterPro" id="IPR038177">
    <property type="entry name" value="IAT_beta_sf"/>
</dbReference>
<accession>A0A9X2WA61</accession>
<evidence type="ECO:0000256" key="1">
    <source>
        <dbReference type="ARBA" id="ARBA00010116"/>
    </source>
</evidence>
<evidence type="ECO:0000313" key="4">
    <source>
        <dbReference type="EMBL" id="MCT4703600.1"/>
    </source>
</evidence>
<keyword evidence="2" id="KW-0732">Signal</keyword>
<dbReference type="FunFam" id="2.40.160.160:FF:000001">
    <property type="entry name" value="Intimin-like inverse autotransporter SinH"/>
    <property type="match status" value="1"/>
</dbReference>
<evidence type="ECO:0000256" key="2">
    <source>
        <dbReference type="SAM" id="SignalP"/>
    </source>
</evidence>
<dbReference type="InterPro" id="IPR024519">
    <property type="entry name" value="IAT_beta"/>
</dbReference>
<keyword evidence="5" id="KW-1185">Reference proteome</keyword>
<dbReference type="PANTHER" id="PTHR39576:SF1">
    <property type="entry name" value="INVASIN"/>
    <property type="match status" value="1"/>
</dbReference>
<sequence>MLKKAVPLFTLSSVLLCAGGAASTRQTFTEQAEAPFTATPNALPDMGMAPETDAAAKHIAEMAKKFGEASMTDNGLDTGEQARLFAFTSLRDVLTDKVTNEAESLLSPWGKANFNLQVDEHGNWNGSSGSMFTPWADNNRYLTWSQLGFTQQDDGMVGNIGAGQRWVAGEWLLGYNTFYDTQLASNLQRAGFGAEAWGEYLRLSANYYQPLNGWQDETETQEQRLARGYDVTAQAWLPFYRHIFTSVSLEQYFGDRVDLFDSGTGYRNPVAVTMGLNYTPVPLVTLTAQHKQGESGLAQENLGLKLNYRFGVPLGKQLSAGEVAASSSLRGSRYDSVERSNLPVLEYRQRKTLSVFLATPPWELHPGDTVELKLQVRASHGIRQIAWQGDTQALSLTPPANNRNAEGWSVIMPAWKEGAPNEYRLSVIIEDDNGQKVTSNWITLKQTAPLLINPTEDSRYDLLPGEGALP</sequence>
<dbReference type="Proteomes" id="UP001150641">
    <property type="component" value="Unassembled WGS sequence"/>
</dbReference>
<comment type="similarity">
    <text evidence="1">Belongs to the intimin/invasin family.</text>
</comment>
<protein>
    <submittedName>
        <fullName evidence="4">YchO/YchP family invasin</fullName>
    </submittedName>
</protein>
<dbReference type="NCBIfam" id="NF007556">
    <property type="entry name" value="PRK10177.1"/>
    <property type="match status" value="1"/>
</dbReference>
<name>A0A9X2WA61_9ENTR</name>
<organism evidence="4 5">
    <name type="scientific">Dryocola boscaweniae</name>
    <dbReference type="NCBI Taxonomy" id="2925397"/>
    <lineage>
        <taxon>Bacteria</taxon>
        <taxon>Pseudomonadati</taxon>
        <taxon>Pseudomonadota</taxon>
        <taxon>Gammaproteobacteria</taxon>
        <taxon>Enterobacterales</taxon>
        <taxon>Enterobacteriaceae</taxon>
        <taxon>Dryocola</taxon>
    </lineage>
</organism>
<dbReference type="EMBL" id="JALHAP010000082">
    <property type="protein sequence ID" value="MCT4703600.1"/>
    <property type="molecule type" value="Genomic_DNA"/>
</dbReference>
<dbReference type="InterPro" id="IPR051715">
    <property type="entry name" value="Intimin-Invasin_domain"/>
</dbReference>
<feature type="chain" id="PRO_5040840376" evidence="2">
    <location>
        <begin position="19"/>
        <end position="470"/>
    </location>
</feature>
<feature type="signal peptide" evidence="2">
    <location>
        <begin position="1"/>
        <end position="18"/>
    </location>
</feature>
<gene>
    <name evidence="4" type="ORF">MUA00_17605</name>
</gene>
<dbReference type="AlphaFoldDB" id="A0A9X2WA61"/>
<dbReference type="Gene3D" id="2.40.160.160">
    <property type="entry name" value="Inverse autotransporter, beta-domain"/>
    <property type="match status" value="1"/>
</dbReference>
<dbReference type="GO" id="GO:0009279">
    <property type="term" value="C:cell outer membrane"/>
    <property type="evidence" value="ECO:0007669"/>
    <property type="project" value="TreeGrafter"/>
</dbReference>
<dbReference type="PANTHER" id="PTHR39576">
    <property type="entry name" value="ATTACHING AND EFFACING PROTEIN HOMOLOG-RELATED-RELATED"/>
    <property type="match status" value="1"/>
</dbReference>
<evidence type="ECO:0000259" key="3">
    <source>
        <dbReference type="Pfam" id="PF11924"/>
    </source>
</evidence>